<dbReference type="AlphaFoldDB" id="A0A5J5IDE5"/>
<accession>A0A5J5IDE5</accession>
<organism evidence="2 3">
    <name type="scientific">Ginsengibacter hankyongi</name>
    <dbReference type="NCBI Taxonomy" id="2607284"/>
    <lineage>
        <taxon>Bacteria</taxon>
        <taxon>Pseudomonadati</taxon>
        <taxon>Bacteroidota</taxon>
        <taxon>Chitinophagia</taxon>
        <taxon>Chitinophagales</taxon>
        <taxon>Chitinophagaceae</taxon>
        <taxon>Ginsengibacter</taxon>
    </lineage>
</organism>
<evidence type="ECO:0000256" key="1">
    <source>
        <dbReference type="SAM" id="SignalP"/>
    </source>
</evidence>
<feature type="chain" id="PRO_5023839799" description="TonB-dependent receptor plug domain-containing protein" evidence="1">
    <location>
        <begin position="21"/>
        <end position="794"/>
    </location>
</feature>
<evidence type="ECO:0000313" key="2">
    <source>
        <dbReference type="EMBL" id="KAA9036305.1"/>
    </source>
</evidence>
<sequence>MRQILPLTSIFIFLFLNSFAQNIDSTIEKYGNDYGQEKTYLHYDKSTYATGETIWYKAYIMNGINAADESKTFYVDWTDDKGKLLSHSVIPVVYATAAGQFDIPADYTGKYIHVKAYTKWMLNFDSSFLYNKDIRILSKANNSSALKSTTIPSLQFFPEGGDAVKGVVNKIAFKANDQWGHPIKIKGIVQDNNGVKIDSLRTIHDGMGYFYIFPKAGESFTAKWKDQKGTVHVSELPAIKQTGVSLQVTIAGNKRNFVVSATPDIAASLGNIHVLGTMNQHEVFKLTKDFSQGNIKGIIPAEDLPSGILTITVFDEHWSPLAERITYINNQEYTFNAEMNVEHWGLNKRARDEVSITVPDSLAASFSIAVTDIGIDTDSSDNIISHLLLTGDLKGQVYNPAYYFSNNSDTISQQLDLVMLTHGWRRFKWEEVTAGKFPKIIYPRDTSYLSLSGKIYGAMPSQLRDAGSIVLIMQKQKHENKMVVVPIEPNGTFHDPSVILFDTSNIFYQLPKAKGLGDASVQFMENRLPPFSNNIAANGLFNNQLQDTAGDSRHLLFADEEKRLANLYKAKVLEAVTVQAKTKKPLDVLDEKYTSGLFSGGDAYQFDLLNDPSAVGSMNIFNYLQGKVAGLQITTGSPPSLQWRGGTPQIYLDEVPADADMISSLSITDVAYVKVLRPPFIGGTGGGGSGAIAIYTRRGNDKAMQPGKGLSNNTVRGYTSMREFYSPNYGTINENDDKKDIRSTLYWNPQVLTNRDNNKVTVTFYNNDISQAFHVVIEGMSSDGRLVHIENTME</sequence>
<comment type="caution">
    <text evidence="2">The sequence shown here is derived from an EMBL/GenBank/DDBJ whole genome shotgun (WGS) entry which is preliminary data.</text>
</comment>
<keyword evidence="3" id="KW-1185">Reference proteome</keyword>
<dbReference type="SUPFAM" id="SSF56935">
    <property type="entry name" value="Porins"/>
    <property type="match status" value="1"/>
</dbReference>
<keyword evidence="1" id="KW-0732">Signal</keyword>
<evidence type="ECO:0000313" key="3">
    <source>
        <dbReference type="Proteomes" id="UP000326903"/>
    </source>
</evidence>
<dbReference type="EMBL" id="VYQF01000008">
    <property type="protein sequence ID" value="KAA9036305.1"/>
    <property type="molecule type" value="Genomic_DNA"/>
</dbReference>
<dbReference type="Proteomes" id="UP000326903">
    <property type="component" value="Unassembled WGS sequence"/>
</dbReference>
<protein>
    <recommendedName>
        <fullName evidence="4">TonB-dependent receptor plug domain-containing protein</fullName>
    </recommendedName>
</protein>
<feature type="signal peptide" evidence="1">
    <location>
        <begin position="1"/>
        <end position="20"/>
    </location>
</feature>
<gene>
    <name evidence="2" type="ORF">FW778_18895</name>
</gene>
<proteinExistence type="predicted"/>
<evidence type="ECO:0008006" key="4">
    <source>
        <dbReference type="Google" id="ProtNLM"/>
    </source>
</evidence>
<dbReference type="RefSeq" id="WP_150416428.1">
    <property type="nucleotide sequence ID" value="NZ_VYQF01000008.1"/>
</dbReference>
<name>A0A5J5IDE5_9BACT</name>
<reference evidence="2 3" key="1">
    <citation type="submission" date="2019-09" db="EMBL/GenBank/DDBJ databases">
        <title>Draft genome sequence of Ginsengibacter sp. BR5-29.</title>
        <authorList>
            <person name="Im W.-T."/>
        </authorList>
    </citation>
    <scope>NUCLEOTIDE SEQUENCE [LARGE SCALE GENOMIC DNA]</scope>
    <source>
        <strain evidence="2 3">BR5-29</strain>
    </source>
</reference>